<feature type="transmembrane region" description="Helical" evidence="6">
    <location>
        <begin position="119"/>
        <end position="137"/>
    </location>
</feature>
<dbReference type="PANTHER" id="PTHR11562:SF17">
    <property type="entry name" value="RE54080P-RELATED"/>
    <property type="match status" value="1"/>
</dbReference>
<dbReference type="GO" id="GO:0005385">
    <property type="term" value="F:zinc ion transmembrane transporter activity"/>
    <property type="evidence" value="ECO:0007669"/>
    <property type="project" value="TreeGrafter"/>
</dbReference>
<evidence type="ECO:0000256" key="1">
    <source>
        <dbReference type="ARBA" id="ARBA00004141"/>
    </source>
</evidence>
<evidence type="ECO:0000256" key="4">
    <source>
        <dbReference type="ARBA" id="ARBA00022989"/>
    </source>
</evidence>
<accession>A0A1Y1QA76</accession>
<dbReference type="PANTHER" id="PTHR11562">
    <property type="entry name" value="CATION EFFLUX PROTEIN/ ZINC TRANSPORTER"/>
    <property type="match status" value="1"/>
</dbReference>
<name>A0A1Y1QA76_9GAMM</name>
<evidence type="ECO:0000256" key="6">
    <source>
        <dbReference type="SAM" id="Phobius"/>
    </source>
</evidence>
<comment type="subcellular location">
    <subcellularLocation>
        <location evidence="1">Membrane</location>
        <topology evidence="1">Multi-pass membrane protein</topology>
    </subcellularLocation>
</comment>
<organism evidence="8 9">
    <name type="scientific">Thiothrix lacustris</name>
    <dbReference type="NCBI Taxonomy" id="525917"/>
    <lineage>
        <taxon>Bacteria</taxon>
        <taxon>Pseudomonadati</taxon>
        <taxon>Pseudomonadota</taxon>
        <taxon>Gammaproteobacteria</taxon>
        <taxon>Thiotrichales</taxon>
        <taxon>Thiotrichaceae</taxon>
        <taxon>Thiothrix</taxon>
    </lineage>
</organism>
<dbReference type="SUPFAM" id="SSF161111">
    <property type="entry name" value="Cation efflux protein transmembrane domain-like"/>
    <property type="match status" value="1"/>
</dbReference>
<feature type="domain" description="Cation efflux protein transmembrane" evidence="7">
    <location>
        <begin position="27"/>
        <end position="205"/>
    </location>
</feature>
<dbReference type="AlphaFoldDB" id="A0A1Y1QA76"/>
<dbReference type="Proteomes" id="UP000192491">
    <property type="component" value="Unassembled WGS sequence"/>
</dbReference>
<keyword evidence="4 6" id="KW-1133">Transmembrane helix</keyword>
<dbReference type="EMBL" id="MTEJ01000594">
    <property type="protein sequence ID" value="OQX01248.1"/>
    <property type="molecule type" value="Genomic_DNA"/>
</dbReference>
<evidence type="ECO:0000313" key="8">
    <source>
        <dbReference type="EMBL" id="OQX01248.1"/>
    </source>
</evidence>
<keyword evidence="5 6" id="KW-0472">Membrane</keyword>
<evidence type="ECO:0000256" key="3">
    <source>
        <dbReference type="ARBA" id="ARBA00022906"/>
    </source>
</evidence>
<evidence type="ECO:0000259" key="7">
    <source>
        <dbReference type="Pfam" id="PF01545"/>
    </source>
</evidence>
<dbReference type="InterPro" id="IPR050681">
    <property type="entry name" value="CDF/SLC30A"/>
</dbReference>
<evidence type="ECO:0000256" key="5">
    <source>
        <dbReference type="ARBA" id="ARBA00023136"/>
    </source>
</evidence>
<dbReference type="InterPro" id="IPR058533">
    <property type="entry name" value="Cation_efflux_TM"/>
</dbReference>
<dbReference type="Gene3D" id="1.20.1510.10">
    <property type="entry name" value="Cation efflux protein transmembrane domain"/>
    <property type="match status" value="1"/>
</dbReference>
<keyword evidence="3" id="KW-0864">Zinc transport</keyword>
<sequence length="209" mass="21759">MGVHCDCDHGCSSGQGQQPNGRYRTVLLLALLINAGMFALEIGFGLKANSSALLADALDFLGDAANYGISLWVLAMGVVARARASLLKAVSMAAFGIWVLGDALWGLSTGSVPQATTMGMVGMLALFANLTVAAMLYAWRNGDSNMRSVWLCTRNDAIGNVAVMLAALGVFGTGAGWPDLLVASIMAGLALTAAWQVLRHARQELATAV</sequence>
<feature type="transmembrane region" description="Helical" evidence="6">
    <location>
        <begin position="89"/>
        <end position="107"/>
    </location>
</feature>
<feature type="transmembrane region" description="Helical" evidence="6">
    <location>
        <begin position="64"/>
        <end position="82"/>
    </location>
</feature>
<feature type="transmembrane region" description="Helical" evidence="6">
    <location>
        <begin position="26"/>
        <end position="44"/>
    </location>
</feature>
<keyword evidence="3" id="KW-0406">Ion transport</keyword>
<feature type="transmembrane region" description="Helical" evidence="6">
    <location>
        <begin position="180"/>
        <end position="198"/>
    </location>
</feature>
<keyword evidence="3" id="KW-0813">Transport</keyword>
<evidence type="ECO:0000256" key="2">
    <source>
        <dbReference type="ARBA" id="ARBA00022692"/>
    </source>
</evidence>
<keyword evidence="2 6" id="KW-0812">Transmembrane</keyword>
<comment type="caution">
    <text evidence="8">The sequence shown here is derived from an EMBL/GenBank/DDBJ whole genome shotgun (WGS) entry which is preliminary data.</text>
</comment>
<dbReference type="InterPro" id="IPR027469">
    <property type="entry name" value="Cation_efflux_TMD_sf"/>
</dbReference>
<dbReference type="Pfam" id="PF01545">
    <property type="entry name" value="Cation_efflux"/>
    <property type="match status" value="1"/>
</dbReference>
<proteinExistence type="predicted"/>
<keyword evidence="3" id="KW-0862">Zinc</keyword>
<evidence type="ECO:0000313" key="9">
    <source>
        <dbReference type="Proteomes" id="UP000192491"/>
    </source>
</evidence>
<gene>
    <name evidence="8" type="ORF">BWK73_46755</name>
</gene>
<dbReference type="GO" id="GO:0005886">
    <property type="term" value="C:plasma membrane"/>
    <property type="evidence" value="ECO:0007669"/>
    <property type="project" value="TreeGrafter"/>
</dbReference>
<protein>
    <submittedName>
        <fullName evidence="8">Cation transporter</fullName>
    </submittedName>
</protein>
<feature type="transmembrane region" description="Helical" evidence="6">
    <location>
        <begin position="157"/>
        <end position="174"/>
    </location>
</feature>
<reference evidence="8 9" key="1">
    <citation type="submission" date="2017-01" db="EMBL/GenBank/DDBJ databases">
        <title>Novel large sulfur bacteria in the metagenomes of groundwater-fed chemosynthetic microbial mats in the Lake Huron basin.</title>
        <authorList>
            <person name="Sharrar A.M."/>
            <person name="Flood B.E."/>
            <person name="Bailey J.V."/>
            <person name="Jones D.S."/>
            <person name="Biddanda B."/>
            <person name="Ruberg S.A."/>
            <person name="Marcus D.N."/>
            <person name="Dick G.J."/>
        </authorList>
    </citation>
    <scope>NUCLEOTIDE SEQUENCE [LARGE SCALE GENOMIC DNA]</scope>
    <source>
        <strain evidence="8">A8</strain>
    </source>
</reference>